<accession>A0ABS7CYV0</accession>
<keyword evidence="2" id="KW-1185">Reference proteome</keyword>
<comment type="caution">
    <text evidence="1">The sequence shown here is derived from an EMBL/GenBank/DDBJ whole genome shotgun (WGS) entry which is preliminary data.</text>
</comment>
<organism evidence="1 2">
    <name type="scientific">Pontibacter aydingkolensis</name>
    <dbReference type="NCBI Taxonomy" id="1911536"/>
    <lineage>
        <taxon>Bacteria</taxon>
        <taxon>Pseudomonadati</taxon>
        <taxon>Bacteroidota</taxon>
        <taxon>Cytophagia</taxon>
        <taxon>Cytophagales</taxon>
        <taxon>Hymenobacteraceae</taxon>
        <taxon>Pontibacter</taxon>
    </lineage>
</organism>
<protein>
    <submittedName>
        <fullName evidence="1">Uncharacterized protein</fullName>
    </submittedName>
</protein>
<evidence type="ECO:0000313" key="2">
    <source>
        <dbReference type="Proteomes" id="UP000813018"/>
    </source>
</evidence>
<dbReference type="EMBL" id="JAHYXK010000022">
    <property type="protein sequence ID" value="MBW7468945.1"/>
    <property type="molecule type" value="Genomic_DNA"/>
</dbReference>
<proteinExistence type="predicted"/>
<gene>
    <name evidence="1" type="ORF">K0O23_17850</name>
</gene>
<reference evidence="1 2" key="1">
    <citation type="journal article" date="2016" name="Int. J. Syst. Evol. Microbiol.">
        <title>Pontibacter aydingkolensis sp. nov., isolated from soil of a salt lake.</title>
        <authorList>
            <person name="Osman G."/>
            <person name="Zhang T."/>
            <person name="Lou K."/>
            <person name="Gao Y."/>
            <person name="Chang W."/>
            <person name="Lin Q."/>
            <person name="Yang H.M."/>
            <person name="Huo X.D."/>
            <person name="Wang N."/>
        </authorList>
    </citation>
    <scope>NUCLEOTIDE SEQUENCE [LARGE SCALE GENOMIC DNA]</scope>
    <source>
        <strain evidence="1 2">KACC 19255</strain>
    </source>
</reference>
<evidence type="ECO:0000313" key="1">
    <source>
        <dbReference type="EMBL" id="MBW7468945.1"/>
    </source>
</evidence>
<dbReference type="Proteomes" id="UP000813018">
    <property type="component" value="Unassembled WGS sequence"/>
</dbReference>
<sequence>MFATSENASSQGEVLSQARFFSRRLEEFLAPFLLLLDRLLDRRLVSTFSGLCQALVRHRNRPSGLLLSELGGVLLSGEKAPAGTKRISNLLRSPKWLARLIVDYLTDGARLYVDKLLEVKHGLPLLLWDESVQEKTESLQSQGLCAVRSTKAKRQLRVKPGY</sequence>
<name>A0ABS7CYV0_9BACT</name>
<feature type="non-terminal residue" evidence="1">
    <location>
        <position position="162"/>
    </location>
</feature>